<evidence type="ECO:0008006" key="2">
    <source>
        <dbReference type="Google" id="ProtNLM"/>
    </source>
</evidence>
<comment type="caution">
    <text evidence="1">The sequence shown here is derived from an EMBL/GenBank/DDBJ whole genome shotgun (WGS) entry which is preliminary data.</text>
</comment>
<reference evidence="1" key="1">
    <citation type="journal article" date="2014" name="Front. Microbiol.">
        <title>High frequency of phylogenetically diverse reductive dehalogenase-homologous genes in deep subseafloor sedimentary metagenomes.</title>
        <authorList>
            <person name="Kawai M."/>
            <person name="Futagami T."/>
            <person name="Toyoda A."/>
            <person name="Takaki Y."/>
            <person name="Nishi S."/>
            <person name="Hori S."/>
            <person name="Arai W."/>
            <person name="Tsubouchi T."/>
            <person name="Morono Y."/>
            <person name="Uchiyama I."/>
            <person name="Ito T."/>
            <person name="Fujiyama A."/>
            <person name="Inagaki F."/>
            <person name="Takami H."/>
        </authorList>
    </citation>
    <scope>NUCLEOTIDE SEQUENCE</scope>
    <source>
        <strain evidence="1">Expedition CK06-06</strain>
    </source>
</reference>
<name>X0TLJ8_9ZZZZ</name>
<dbReference type="EMBL" id="BARS01015307">
    <property type="protein sequence ID" value="GAF88997.1"/>
    <property type="molecule type" value="Genomic_DNA"/>
</dbReference>
<organism evidence="1">
    <name type="scientific">marine sediment metagenome</name>
    <dbReference type="NCBI Taxonomy" id="412755"/>
    <lineage>
        <taxon>unclassified sequences</taxon>
        <taxon>metagenomes</taxon>
        <taxon>ecological metagenomes</taxon>
    </lineage>
</organism>
<feature type="non-terminal residue" evidence="1">
    <location>
        <position position="1"/>
    </location>
</feature>
<gene>
    <name evidence="1" type="ORF">S01H1_25354</name>
</gene>
<protein>
    <recommendedName>
        <fullName evidence="2">AsmA-like C-terminal domain-containing protein</fullName>
    </recommendedName>
</protein>
<proteinExistence type="predicted"/>
<evidence type="ECO:0000313" key="1">
    <source>
        <dbReference type="EMBL" id="GAF88997.1"/>
    </source>
</evidence>
<sequence length="285" mass="31485">NVNTSLLNRLFSSDTELINGDASFNLQYAKKNSRGMITGFVTIPEGSLERFPFENFQLRLGTEESINKSAAPDENNAVSPVLEGLYIENVTLTTERGLNVTGKGFLSFFDDYISDFDIYLNGNILSIFTDVDPFFTYSDGEGKAYLKITGSLTNPEVYSGTISIQNSSLYLSSVINKIENITFDAALKEDSRFIKINNLTATIDGKQAQIQNSESIVITDGETQHMFEQLELMDDGLNLGILSFHTSNKGLDLFIPGMIEKGETATMSISGLHDDEQFWLAGPVE</sequence>
<accession>X0TLJ8</accession>
<feature type="non-terminal residue" evidence="1">
    <location>
        <position position="285"/>
    </location>
</feature>
<dbReference type="AlphaFoldDB" id="X0TLJ8"/>